<gene>
    <name evidence="1" type="ORF">HPB47_009845</name>
</gene>
<name>A0AC60P1D3_IXOPE</name>
<dbReference type="EMBL" id="JABSTQ010011300">
    <property type="protein sequence ID" value="KAG0413009.1"/>
    <property type="molecule type" value="Genomic_DNA"/>
</dbReference>
<evidence type="ECO:0000313" key="1">
    <source>
        <dbReference type="EMBL" id="KAG0413009.1"/>
    </source>
</evidence>
<proteinExistence type="predicted"/>
<organism evidence="1 2">
    <name type="scientific">Ixodes persulcatus</name>
    <name type="common">Taiga tick</name>
    <dbReference type="NCBI Taxonomy" id="34615"/>
    <lineage>
        <taxon>Eukaryota</taxon>
        <taxon>Metazoa</taxon>
        <taxon>Ecdysozoa</taxon>
        <taxon>Arthropoda</taxon>
        <taxon>Chelicerata</taxon>
        <taxon>Arachnida</taxon>
        <taxon>Acari</taxon>
        <taxon>Parasitiformes</taxon>
        <taxon>Ixodida</taxon>
        <taxon>Ixodoidea</taxon>
        <taxon>Ixodidae</taxon>
        <taxon>Ixodinae</taxon>
        <taxon>Ixodes</taxon>
    </lineage>
</organism>
<reference evidence="1 2" key="1">
    <citation type="journal article" date="2020" name="Cell">
        <title>Large-Scale Comparative Analyses of Tick Genomes Elucidate Their Genetic Diversity and Vector Capacities.</title>
        <authorList>
            <consortium name="Tick Genome and Microbiome Consortium (TIGMIC)"/>
            <person name="Jia N."/>
            <person name="Wang J."/>
            <person name="Shi W."/>
            <person name="Du L."/>
            <person name="Sun Y."/>
            <person name="Zhan W."/>
            <person name="Jiang J.F."/>
            <person name="Wang Q."/>
            <person name="Zhang B."/>
            <person name="Ji P."/>
            <person name="Bell-Sakyi L."/>
            <person name="Cui X.M."/>
            <person name="Yuan T.T."/>
            <person name="Jiang B.G."/>
            <person name="Yang W.F."/>
            <person name="Lam T.T."/>
            <person name="Chang Q.C."/>
            <person name="Ding S.J."/>
            <person name="Wang X.J."/>
            <person name="Zhu J.G."/>
            <person name="Ruan X.D."/>
            <person name="Zhao L."/>
            <person name="Wei J.T."/>
            <person name="Ye R.Z."/>
            <person name="Que T.C."/>
            <person name="Du C.H."/>
            <person name="Zhou Y.H."/>
            <person name="Cheng J.X."/>
            <person name="Dai P.F."/>
            <person name="Guo W.B."/>
            <person name="Han X.H."/>
            <person name="Huang E.J."/>
            <person name="Li L.F."/>
            <person name="Wei W."/>
            <person name="Gao Y.C."/>
            <person name="Liu J.Z."/>
            <person name="Shao H.Z."/>
            <person name="Wang X."/>
            <person name="Wang C.C."/>
            <person name="Yang T.C."/>
            <person name="Huo Q.B."/>
            <person name="Li W."/>
            <person name="Chen H.Y."/>
            <person name="Chen S.E."/>
            <person name="Zhou L.G."/>
            <person name="Ni X.B."/>
            <person name="Tian J.H."/>
            <person name="Sheng Y."/>
            <person name="Liu T."/>
            <person name="Pan Y.S."/>
            <person name="Xia L.Y."/>
            <person name="Li J."/>
            <person name="Zhao F."/>
            <person name="Cao W.C."/>
        </authorList>
    </citation>
    <scope>NUCLEOTIDE SEQUENCE [LARGE SCALE GENOMIC DNA]</scope>
    <source>
        <strain evidence="1">Iper-2018</strain>
    </source>
</reference>
<keyword evidence="2" id="KW-1185">Reference proteome</keyword>
<accession>A0AC60P1D3</accession>
<dbReference type="Proteomes" id="UP000805193">
    <property type="component" value="Unassembled WGS sequence"/>
</dbReference>
<evidence type="ECO:0000313" key="2">
    <source>
        <dbReference type="Proteomes" id="UP000805193"/>
    </source>
</evidence>
<protein>
    <submittedName>
        <fullName evidence="1">Uncharacterized protein</fullName>
    </submittedName>
</protein>
<comment type="caution">
    <text evidence="1">The sequence shown here is derived from an EMBL/GenBank/DDBJ whole genome shotgun (WGS) entry which is preliminary data.</text>
</comment>
<sequence>MIHNVPWNIFVDPEMLQKAFEFLPEDGDIIQISFLKCGSHWVEQITQLILNEGRSSANYLEFVDKAPFLEFQGEAAFRGRPAPRTIRTHLPFDKLHFNRKAKYIYVARNPWDCCVSCYHFVKSLPAFGFQEGTFDDFIGAFLRGDWGFGDFFDHVRSGCDRASEPNVFVVTYEEIAKDTSGTVLKLARFLGEKYAQTLMNDADILQKVVYKSSVPFMKTILETRLDEVEALFMKNPDFSSTSLFVETEATKPDSTRFNYVRKAETAPGPNAKSLGLIKGRPPSTTPSVPTETRVGNARRRKHSGSSVDEKDGPGAVPSIVQHIGRRELRVSSERGWEKRKSPIEISPRTLSSRAYVGAPAPFHIVTSSSGLCDQFQPIQNYERNT</sequence>